<feature type="compositionally biased region" description="Basic and acidic residues" evidence="1">
    <location>
        <begin position="147"/>
        <end position="158"/>
    </location>
</feature>
<evidence type="ECO:0000313" key="3">
    <source>
        <dbReference type="Proteomes" id="UP000198224"/>
    </source>
</evidence>
<feature type="compositionally biased region" description="Low complexity" evidence="1">
    <location>
        <begin position="116"/>
        <end position="131"/>
    </location>
</feature>
<evidence type="ECO:0000256" key="1">
    <source>
        <dbReference type="SAM" id="MobiDB-lite"/>
    </source>
</evidence>
<dbReference type="EMBL" id="LT607409">
    <property type="protein sequence ID" value="SCE87065.1"/>
    <property type="molecule type" value="Genomic_DNA"/>
</dbReference>
<feature type="region of interest" description="Disordered" evidence="1">
    <location>
        <begin position="109"/>
        <end position="195"/>
    </location>
</feature>
<dbReference type="Proteomes" id="UP000198224">
    <property type="component" value="Chromosome I"/>
</dbReference>
<sequence length="238" mass="25280">MDGSVGGSRWPRVEAWAFDSIGTNQGEPHTCCGSSRTPRALWGVRNRACLACKLIHSSSPNSGYPHRSDTAISANRSGSRRCPSLVEGISAARVPAGAVGLYPPLRTRLDHVGSTDAGSPPSAGDSSATSAPKEHRQTSVPPPRSRSALDSRPEERERTRRRGPAPGADPLRVRRSRLELVAQPPDGDDEAGRGRLRLDLGAQALDVHVKRLGVTDVVGTPDPVDELPPGEHPARVAQ</sequence>
<feature type="region of interest" description="Disordered" evidence="1">
    <location>
        <begin position="59"/>
        <end position="81"/>
    </location>
</feature>
<accession>A0A1C4VTB0</accession>
<dbReference type="AlphaFoldDB" id="A0A1C4VTB0"/>
<evidence type="ECO:0000313" key="2">
    <source>
        <dbReference type="EMBL" id="SCE87065.1"/>
    </source>
</evidence>
<name>A0A1C4VTB0_9ACTN</name>
<proteinExistence type="predicted"/>
<protein>
    <submittedName>
        <fullName evidence="2">Uncharacterized protein</fullName>
    </submittedName>
</protein>
<gene>
    <name evidence="2" type="ORF">GA0070612_1762</name>
</gene>
<feature type="region of interest" description="Disordered" evidence="1">
    <location>
        <begin position="217"/>
        <end position="238"/>
    </location>
</feature>
<reference evidence="3" key="1">
    <citation type="submission" date="2016-06" db="EMBL/GenBank/DDBJ databases">
        <authorList>
            <person name="Varghese N."/>
            <person name="Submissions Spin"/>
        </authorList>
    </citation>
    <scope>NUCLEOTIDE SEQUENCE [LARGE SCALE GENOMIC DNA]</scope>
    <source>
        <strain evidence="3">DSM 45160</strain>
    </source>
</reference>
<keyword evidence="3" id="KW-1185">Reference proteome</keyword>
<organism evidence="2 3">
    <name type="scientific">Micromonospora chokoriensis</name>
    <dbReference type="NCBI Taxonomy" id="356851"/>
    <lineage>
        <taxon>Bacteria</taxon>
        <taxon>Bacillati</taxon>
        <taxon>Actinomycetota</taxon>
        <taxon>Actinomycetes</taxon>
        <taxon>Micromonosporales</taxon>
        <taxon>Micromonosporaceae</taxon>
        <taxon>Micromonospora</taxon>
    </lineage>
</organism>